<evidence type="ECO:0000313" key="7">
    <source>
        <dbReference type="EMBL" id="ADB58473.1"/>
    </source>
</evidence>
<reference evidence="7 8" key="1">
    <citation type="journal article" date="2010" name="Stand. Genomic Sci.">
        <title>Complete genome sequence of Archaeoglobus profundus type strain (AV18).</title>
        <authorList>
            <person name="von Jan M."/>
            <person name="Lapidus A."/>
            <person name="Del Rio T.G."/>
            <person name="Copeland A."/>
            <person name="Tice H."/>
            <person name="Cheng J.F."/>
            <person name="Lucas S."/>
            <person name="Chen F."/>
            <person name="Nolan M."/>
            <person name="Goodwin L."/>
            <person name="Han C."/>
            <person name="Pitluck S."/>
            <person name="Liolios K."/>
            <person name="Ivanova N."/>
            <person name="Mavromatis K."/>
            <person name="Ovchinnikova G."/>
            <person name="Chertkov O."/>
            <person name="Pati A."/>
            <person name="Chen A."/>
            <person name="Palaniappan K."/>
            <person name="Land M."/>
            <person name="Hauser L."/>
            <person name="Chang Y.J."/>
            <person name="Jeffries C.D."/>
            <person name="Saunders E."/>
            <person name="Brettin T."/>
            <person name="Detter J.C."/>
            <person name="Chain P."/>
            <person name="Eichinger K."/>
            <person name="Huber H."/>
            <person name="Spring S."/>
            <person name="Rohde M."/>
            <person name="Goker M."/>
            <person name="Wirth R."/>
            <person name="Woyke T."/>
            <person name="Bristow J."/>
            <person name="Eisen J.A."/>
            <person name="Markowitz V."/>
            <person name="Hugenholtz P."/>
            <person name="Kyrpides N.C."/>
            <person name="Klenk H.P."/>
        </authorList>
    </citation>
    <scope>NUCLEOTIDE SEQUENCE [LARGE SCALE GENOMIC DNA]</scope>
    <source>
        <strain evidence="8">DSM 5631 / JCM 9629 / NBRC 100127 / Av18</strain>
    </source>
</reference>
<keyword evidence="8" id="KW-1185">Reference proteome</keyword>
<keyword evidence="4" id="KW-0547">Nucleotide-binding</keyword>
<dbReference type="InterPro" id="IPR006418">
    <property type="entry name" value="NMN_Atrans_arc"/>
</dbReference>
<dbReference type="RefSeq" id="WP_012940809.1">
    <property type="nucleotide sequence ID" value="NC_013741.1"/>
</dbReference>
<keyword evidence="4" id="KW-0067">ATP-binding</keyword>
<dbReference type="STRING" id="572546.Arcpr_1425"/>
<evidence type="ECO:0000259" key="6">
    <source>
        <dbReference type="Pfam" id="PF01467"/>
    </source>
</evidence>
<comment type="pathway">
    <text evidence="4">Cofactor biosynthesis; NAD(+) biosynthesis; NAD(+) from nicotinamide D-ribonucleotide: step 1/1.</text>
</comment>
<dbReference type="GO" id="GO:0000309">
    <property type="term" value="F:nicotinamide-nucleotide adenylyltransferase activity"/>
    <property type="evidence" value="ECO:0007669"/>
    <property type="project" value="UniProtKB-UniRule"/>
</dbReference>
<dbReference type="KEGG" id="apo:Arcpr_1425"/>
<keyword evidence="3 4" id="KW-0548">Nucleotidyltransferase</keyword>
<dbReference type="AlphaFoldDB" id="D2REC9"/>
<keyword evidence="4" id="KW-0963">Cytoplasm</keyword>
<dbReference type="NCBIfam" id="TIGR00125">
    <property type="entry name" value="cyt_tran_rel"/>
    <property type="match status" value="1"/>
</dbReference>
<dbReference type="SUPFAM" id="SSF52374">
    <property type="entry name" value="Nucleotidylyl transferase"/>
    <property type="match status" value="1"/>
</dbReference>
<proteinExistence type="inferred from homology"/>
<comment type="catalytic activity">
    <reaction evidence="4">
        <text>beta-nicotinamide D-ribonucleotide + ATP + H(+) = diphosphate + NAD(+)</text>
        <dbReference type="Rhea" id="RHEA:21360"/>
        <dbReference type="ChEBI" id="CHEBI:14649"/>
        <dbReference type="ChEBI" id="CHEBI:15378"/>
        <dbReference type="ChEBI" id="CHEBI:30616"/>
        <dbReference type="ChEBI" id="CHEBI:33019"/>
        <dbReference type="ChEBI" id="CHEBI:57540"/>
        <dbReference type="EC" id="2.7.7.1"/>
    </reaction>
</comment>
<dbReference type="EMBL" id="CP001857">
    <property type="protein sequence ID" value="ADB58473.1"/>
    <property type="molecule type" value="Genomic_DNA"/>
</dbReference>
<dbReference type="Pfam" id="PF01467">
    <property type="entry name" value="CTP_transf_like"/>
    <property type="match status" value="1"/>
</dbReference>
<evidence type="ECO:0000256" key="3">
    <source>
        <dbReference type="ARBA" id="ARBA00022695"/>
    </source>
</evidence>
<dbReference type="InterPro" id="IPR004821">
    <property type="entry name" value="Cyt_trans-like"/>
</dbReference>
<evidence type="ECO:0000256" key="1">
    <source>
        <dbReference type="ARBA" id="ARBA00010124"/>
    </source>
</evidence>
<comment type="similarity">
    <text evidence="1 4">Belongs to the archaeal NMN adenylyltransferase family.</text>
</comment>
<dbReference type="HOGENOM" id="CLU_108783_0_0_2"/>
<dbReference type="OrthoDB" id="264480at2157"/>
<dbReference type="PANTHER" id="PTHR21342">
    <property type="entry name" value="PHOSPHOPANTETHEINE ADENYLYLTRANSFERASE"/>
    <property type="match status" value="1"/>
</dbReference>
<dbReference type="PaxDb" id="572546-Arcpr_1425"/>
<name>D2REC9_ARCPA</name>
<evidence type="ECO:0000256" key="4">
    <source>
        <dbReference type="HAMAP-Rule" id="MF_00243"/>
    </source>
</evidence>
<evidence type="ECO:0000313" key="8">
    <source>
        <dbReference type="Proteomes" id="UP000001901"/>
    </source>
</evidence>
<protein>
    <recommendedName>
        <fullName evidence="4 5">Nicotinamide-nucleotide adenylyltransferase</fullName>
        <ecNumber evidence="4 5">2.7.7.1</ecNumber>
    </recommendedName>
    <alternativeName>
        <fullName evidence="4">NAD(+) diphosphorylase</fullName>
    </alternativeName>
    <alternativeName>
        <fullName evidence="4">NAD(+) pyrophosphorylase</fullName>
    </alternativeName>
    <alternativeName>
        <fullName evidence="4">NMN adenylyltransferase</fullName>
    </alternativeName>
</protein>
<dbReference type="Gene3D" id="3.40.50.620">
    <property type="entry name" value="HUPs"/>
    <property type="match status" value="1"/>
</dbReference>
<dbReference type="eggNOG" id="arCOG00972">
    <property type="taxonomic scope" value="Archaea"/>
</dbReference>
<dbReference type="NCBIfam" id="TIGR01527">
    <property type="entry name" value="arch_NMN_Atrans"/>
    <property type="match status" value="1"/>
</dbReference>
<dbReference type="PANTHER" id="PTHR21342:SF0">
    <property type="entry name" value="BIFUNCTIONAL NMN ADENYLYLTRANSFERASE_NUDIX HYDROLASE"/>
    <property type="match status" value="1"/>
</dbReference>
<dbReference type="GeneID" id="8740113"/>
<comment type="subcellular location">
    <subcellularLocation>
        <location evidence="4">Cytoplasm</location>
    </subcellularLocation>
</comment>
<keyword evidence="2 4" id="KW-0808">Transferase</keyword>
<dbReference type="GO" id="GO:0005737">
    <property type="term" value="C:cytoplasm"/>
    <property type="evidence" value="ECO:0007669"/>
    <property type="project" value="UniProtKB-SubCell"/>
</dbReference>
<keyword evidence="4" id="KW-0662">Pyridine nucleotide biosynthesis</keyword>
<accession>D2REC9</accession>
<organism evidence="7 8">
    <name type="scientific">Archaeoglobus profundus (strain DSM 5631 / JCM 9629 / NBRC 100127 / Av18)</name>
    <dbReference type="NCBI Taxonomy" id="572546"/>
    <lineage>
        <taxon>Archaea</taxon>
        <taxon>Methanobacteriati</taxon>
        <taxon>Methanobacteriota</taxon>
        <taxon>Archaeoglobi</taxon>
        <taxon>Archaeoglobales</taxon>
        <taxon>Archaeoglobaceae</taxon>
        <taxon>Archaeoglobus</taxon>
    </lineage>
</organism>
<feature type="domain" description="Cytidyltransferase-like" evidence="6">
    <location>
        <begin position="4"/>
        <end position="135"/>
    </location>
</feature>
<evidence type="ECO:0000256" key="5">
    <source>
        <dbReference type="NCBIfam" id="TIGR01527"/>
    </source>
</evidence>
<gene>
    <name evidence="7" type="ordered locus">Arcpr_1425</name>
</gene>
<dbReference type="GO" id="GO:0005524">
    <property type="term" value="F:ATP binding"/>
    <property type="evidence" value="ECO:0007669"/>
    <property type="project" value="UniProtKB-KW"/>
</dbReference>
<dbReference type="GO" id="GO:0009435">
    <property type="term" value="P:NAD+ biosynthetic process"/>
    <property type="evidence" value="ECO:0007669"/>
    <property type="project" value="UniProtKB-UniRule"/>
</dbReference>
<sequence length="176" mass="20505">MRGFFIGRFQPYHLGHHEIVREIINEVDELIIGIGSAQESHTLENPFTAGERILMVSKALDEIDPELRKRVYIIPLEDIYRNALWVSHVVSMVPPFDVVFSNNPLVVRLFKEAGFEVRKTKLYNREFLQGREIRKMMIEGDSWEKYVPKSVAKVIKEVGGVERIREIAKNDRIAER</sequence>
<dbReference type="UniPathway" id="UPA00253">
    <property type="reaction ID" value="UER00600"/>
</dbReference>
<dbReference type="EC" id="2.7.7.1" evidence="4 5"/>
<evidence type="ECO:0000256" key="2">
    <source>
        <dbReference type="ARBA" id="ARBA00022679"/>
    </source>
</evidence>
<dbReference type="NCBIfam" id="NF002243">
    <property type="entry name" value="PRK01153.1"/>
    <property type="match status" value="1"/>
</dbReference>
<keyword evidence="4" id="KW-0520">NAD</keyword>
<dbReference type="HAMAP" id="MF_00243">
    <property type="entry name" value="NMN_adenylyltr"/>
    <property type="match status" value="1"/>
</dbReference>
<dbReference type="InterPro" id="IPR014729">
    <property type="entry name" value="Rossmann-like_a/b/a_fold"/>
</dbReference>
<dbReference type="Proteomes" id="UP000001901">
    <property type="component" value="Chromosome"/>
</dbReference>
<dbReference type="CDD" id="cd02166">
    <property type="entry name" value="NMNAT_Archaea"/>
    <property type="match status" value="1"/>
</dbReference>